<sequence length="117" mass="12594">MTTSTEIQPTDLPATIRAYLAAHTAREADVAIRTFTPDAVVLDDGHAFRGTAEVLDFLENAGSEYTYTSTLVGGERVDDAHWVAVIHIEGDFPGGVADLRYAFTLADDLISELVIAP</sequence>
<gene>
    <name evidence="2" type="ORF">JI751_19625</name>
</gene>
<feature type="domain" description="SnoaL-like" evidence="1">
    <location>
        <begin position="16"/>
        <end position="111"/>
    </location>
</feature>
<dbReference type="Proteomes" id="UP000636918">
    <property type="component" value="Unassembled WGS sequence"/>
</dbReference>
<dbReference type="InterPro" id="IPR032710">
    <property type="entry name" value="NTF2-like_dom_sf"/>
</dbReference>
<accession>A0ABS1LDR7</accession>
<protein>
    <submittedName>
        <fullName evidence="2">Nuclear transport factor 2 family protein</fullName>
    </submittedName>
</protein>
<comment type="caution">
    <text evidence="2">The sequence shown here is derived from an EMBL/GenBank/DDBJ whole genome shotgun (WGS) entry which is preliminary data.</text>
</comment>
<dbReference type="Pfam" id="PF12680">
    <property type="entry name" value="SnoaL_2"/>
    <property type="match status" value="1"/>
</dbReference>
<organism evidence="2 3">
    <name type="scientific">Nocardioides baculatus</name>
    <dbReference type="NCBI Taxonomy" id="2801337"/>
    <lineage>
        <taxon>Bacteria</taxon>
        <taxon>Bacillati</taxon>
        <taxon>Actinomycetota</taxon>
        <taxon>Actinomycetes</taxon>
        <taxon>Propionibacteriales</taxon>
        <taxon>Nocardioidaceae</taxon>
        <taxon>Nocardioides</taxon>
    </lineage>
</organism>
<keyword evidence="3" id="KW-1185">Reference proteome</keyword>
<evidence type="ECO:0000313" key="2">
    <source>
        <dbReference type="EMBL" id="MBL0749838.1"/>
    </source>
</evidence>
<dbReference type="RefSeq" id="WP_201940410.1">
    <property type="nucleotide sequence ID" value="NZ_JAERSG010000007.1"/>
</dbReference>
<dbReference type="EMBL" id="JAERSG010000007">
    <property type="protein sequence ID" value="MBL0749838.1"/>
    <property type="molecule type" value="Genomic_DNA"/>
</dbReference>
<proteinExistence type="predicted"/>
<dbReference type="Gene3D" id="3.10.450.50">
    <property type="match status" value="1"/>
</dbReference>
<name>A0ABS1LDR7_9ACTN</name>
<reference evidence="2 3" key="1">
    <citation type="submission" date="2021-01" db="EMBL/GenBank/DDBJ databases">
        <title>Genome seq and assembly of Nocardiodes sp. G10.</title>
        <authorList>
            <person name="Chhetri G."/>
        </authorList>
    </citation>
    <scope>NUCLEOTIDE SEQUENCE [LARGE SCALE GENOMIC DNA]</scope>
    <source>
        <strain evidence="2 3">G10</strain>
    </source>
</reference>
<dbReference type="InterPro" id="IPR037401">
    <property type="entry name" value="SnoaL-like"/>
</dbReference>
<evidence type="ECO:0000259" key="1">
    <source>
        <dbReference type="Pfam" id="PF12680"/>
    </source>
</evidence>
<dbReference type="SUPFAM" id="SSF54427">
    <property type="entry name" value="NTF2-like"/>
    <property type="match status" value="1"/>
</dbReference>
<evidence type="ECO:0000313" key="3">
    <source>
        <dbReference type="Proteomes" id="UP000636918"/>
    </source>
</evidence>